<protein>
    <submittedName>
        <fullName evidence="1">Uncharacterized protein</fullName>
    </submittedName>
</protein>
<dbReference type="Proteomes" id="UP000217792">
    <property type="component" value="Chromosome"/>
</dbReference>
<evidence type="ECO:0000313" key="2">
    <source>
        <dbReference type="Proteomes" id="UP000217792"/>
    </source>
</evidence>
<reference evidence="1 2" key="1">
    <citation type="journal article" date="2017" name="Infect. Immun.">
        <title>Characterization of the Pathogenicity of Streptococcus intermedius TYG1620 Isolated from a Human Brain Abscess Based on the Complete Genome Sequence with Transcriptome Analysis and Transposon Mutagenesis in a Murine Subcutaneous Abscess Model.</title>
        <authorList>
            <person name="Hasegawa N."/>
            <person name="Sekizuka T."/>
            <person name="Sugi Y."/>
            <person name="Kawakami N."/>
            <person name="Ogasawara Y."/>
            <person name="Kato K."/>
            <person name="Yamashita A."/>
            <person name="Takeuchi F."/>
            <person name="Kuroda M."/>
        </authorList>
    </citation>
    <scope>NUCLEOTIDE SEQUENCE [LARGE SCALE GENOMIC DNA]</scope>
    <source>
        <strain evidence="1 2">TYG1620</strain>
    </source>
</reference>
<proteinExistence type="predicted"/>
<dbReference type="AlphaFoldDB" id="A0AAD1C625"/>
<sequence length="55" mass="6360">MIPYSKGFKLQTIILSDTCLFQLLSDNSMLVMQDKKKWIAPQMLDSMSNIWGVFC</sequence>
<accession>A0AAD1C625</accession>
<gene>
    <name evidence="1" type="ORF">SITYG_01590</name>
</gene>
<name>A0AAD1C625_STRIT</name>
<organism evidence="1 2">
    <name type="scientific">Streptococcus intermedius</name>
    <dbReference type="NCBI Taxonomy" id="1338"/>
    <lineage>
        <taxon>Bacteria</taxon>
        <taxon>Bacillati</taxon>
        <taxon>Bacillota</taxon>
        <taxon>Bacilli</taxon>
        <taxon>Lactobacillales</taxon>
        <taxon>Streptococcaceae</taxon>
        <taxon>Streptococcus</taxon>
        <taxon>Streptococcus anginosus group</taxon>
    </lineage>
</organism>
<evidence type="ECO:0000313" key="1">
    <source>
        <dbReference type="EMBL" id="BAW16145.1"/>
    </source>
</evidence>
<dbReference type="EMBL" id="AP014880">
    <property type="protein sequence ID" value="BAW16145.1"/>
    <property type="molecule type" value="Genomic_DNA"/>
</dbReference>